<dbReference type="Pfam" id="PF14003">
    <property type="entry name" value="YlbE"/>
    <property type="match status" value="1"/>
</dbReference>
<dbReference type="Proteomes" id="UP000092578">
    <property type="component" value="Unassembled WGS sequence"/>
</dbReference>
<sequence>MRQEIMEMIRNNKEWLNYLRKEPSWYRLLSRDPYQIETFQKASLQFYKKTFPDRLGRFNDSLQMASALMYMMQSQFSQPATEAAQQSESTTEAASESTTEASSEAASETEEQTGETTENEQ</sequence>
<protein>
    <recommendedName>
        <fullName evidence="4">YlbE-like protein</fullName>
    </recommendedName>
</protein>
<comment type="caution">
    <text evidence="2">The sequence shown here is derived from an EMBL/GenBank/DDBJ whole genome shotgun (WGS) entry which is preliminary data.</text>
</comment>
<feature type="region of interest" description="Disordered" evidence="1">
    <location>
        <begin position="76"/>
        <end position="121"/>
    </location>
</feature>
<dbReference type="AlphaFoldDB" id="A0A1B9AJD5"/>
<keyword evidence="3" id="KW-1185">Reference proteome</keyword>
<name>A0A1B9AJD5_9BACI</name>
<accession>A0A1B9AJD5</accession>
<feature type="compositionally biased region" description="Low complexity" evidence="1">
    <location>
        <begin position="80"/>
        <end position="106"/>
    </location>
</feature>
<dbReference type="InterPro" id="IPR025613">
    <property type="entry name" value="YlbE"/>
</dbReference>
<gene>
    <name evidence="2" type="ORF">A8F95_13260</name>
</gene>
<evidence type="ECO:0000313" key="3">
    <source>
        <dbReference type="Proteomes" id="UP000092578"/>
    </source>
</evidence>
<reference evidence="3" key="1">
    <citation type="submission" date="2016-05" db="EMBL/GenBank/DDBJ databases">
        <authorList>
            <person name="Liu B."/>
            <person name="Wang J."/>
            <person name="Zhu Y."/>
            <person name="Liu G."/>
            <person name="Chen Q."/>
            <person name="Chen Z."/>
            <person name="Lan J."/>
            <person name="Che J."/>
            <person name="Ge C."/>
            <person name="Shi H."/>
            <person name="Pan Z."/>
            <person name="Liu X."/>
        </authorList>
    </citation>
    <scope>NUCLEOTIDE SEQUENCE [LARGE SCALE GENOMIC DNA]</scope>
    <source>
        <strain evidence="3">FJAT-27215</strain>
    </source>
</reference>
<organism evidence="2 3">
    <name type="scientific">Pseudobacillus wudalianchiensis</name>
    <dbReference type="NCBI Taxonomy" id="1743143"/>
    <lineage>
        <taxon>Bacteria</taxon>
        <taxon>Bacillati</taxon>
        <taxon>Bacillota</taxon>
        <taxon>Bacilli</taxon>
        <taxon>Bacillales</taxon>
        <taxon>Bacillaceae</taxon>
        <taxon>Pseudobacillus</taxon>
    </lineage>
</organism>
<feature type="compositionally biased region" description="Acidic residues" evidence="1">
    <location>
        <begin position="107"/>
        <end position="121"/>
    </location>
</feature>
<evidence type="ECO:0000256" key="1">
    <source>
        <dbReference type="SAM" id="MobiDB-lite"/>
    </source>
</evidence>
<proteinExistence type="predicted"/>
<evidence type="ECO:0008006" key="4">
    <source>
        <dbReference type="Google" id="ProtNLM"/>
    </source>
</evidence>
<evidence type="ECO:0000313" key="2">
    <source>
        <dbReference type="EMBL" id="OCA83937.1"/>
    </source>
</evidence>
<dbReference type="EMBL" id="MAYT01000028">
    <property type="protein sequence ID" value="OCA83937.1"/>
    <property type="molecule type" value="Genomic_DNA"/>
</dbReference>